<dbReference type="SUPFAM" id="SSF53850">
    <property type="entry name" value="Periplasmic binding protein-like II"/>
    <property type="match status" value="1"/>
</dbReference>
<evidence type="ECO:0000313" key="3">
    <source>
        <dbReference type="Proteomes" id="UP000198508"/>
    </source>
</evidence>
<dbReference type="Gene3D" id="3.40.190.10">
    <property type="entry name" value="Periplasmic binding protein-like II"/>
    <property type="match status" value="1"/>
</dbReference>
<dbReference type="InterPro" id="IPR006059">
    <property type="entry name" value="SBP"/>
</dbReference>
<organism evidence="2 3">
    <name type="scientific">Enterocloster lavalensis</name>
    <dbReference type="NCBI Taxonomy" id="460384"/>
    <lineage>
        <taxon>Bacteria</taxon>
        <taxon>Bacillati</taxon>
        <taxon>Bacillota</taxon>
        <taxon>Clostridia</taxon>
        <taxon>Lachnospirales</taxon>
        <taxon>Lachnospiraceae</taxon>
        <taxon>Enterocloster</taxon>
    </lineage>
</organism>
<reference evidence="3" key="1">
    <citation type="submission" date="2016-10" db="EMBL/GenBank/DDBJ databases">
        <authorList>
            <person name="Varghese N."/>
            <person name="Submissions S."/>
        </authorList>
    </citation>
    <scope>NUCLEOTIDE SEQUENCE [LARGE SCALE GENOMIC DNA]</scope>
    <source>
        <strain evidence="3">NLAE-zl-G277</strain>
    </source>
</reference>
<keyword evidence="3" id="KW-1185">Reference proteome</keyword>
<dbReference type="EMBL" id="FOIM01000028">
    <property type="protein sequence ID" value="SEU07829.1"/>
    <property type="molecule type" value="Genomic_DNA"/>
</dbReference>
<dbReference type="AlphaFoldDB" id="A0A1I0JEZ3"/>
<feature type="chain" id="PRO_5044372616" evidence="1">
    <location>
        <begin position="24"/>
        <end position="431"/>
    </location>
</feature>
<accession>A0A1I0JEZ3</accession>
<evidence type="ECO:0000256" key="1">
    <source>
        <dbReference type="SAM" id="SignalP"/>
    </source>
</evidence>
<dbReference type="STRING" id="460384.SAMN05216313_12870"/>
<evidence type="ECO:0000313" key="2">
    <source>
        <dbReference type="EMBL" id="SEU07829.1"/>
    </source>
</evidence>
<dbReference type="PANTHER" id="PTHR43649:SF12">
    <property type="entry name" value="DIACETYLCHITOBIOSE BINDING PROTEIN DASA"/>
    <property type="match status" value="1"/>
</dbReference>
<dbReference type="GeneID" id="93276779"/>
<protein>
    <submittedName>
        <fullName evidence="2">Carbohydrate ABC transporter substrate-binding protein, CUT1 family</fullName>
    </submittedName>
</protein>
<dbReference type="RefSeq" id="WP_092368744.1">
    <property type="nucleotide sequence ID" value="NZ_CAKXUV010000030.1"/>
</dbReference>
<proteinExistence type="predicted"/>
<sequence length="431" mass="46423">MKKRMTKVAAIAMAAALAAGMLAGCGGSGSSGGGQSAGTQAGGSGDSGKAAQSVTLNFAIPLAEEEWQVFREDILAPFEAETGIKVNGIQMENKDMESKLEALAQAGKHEIDVFAPSTVYLPGILGKDLAEDLTGLVTIPEAIPGNLYEELMFDGKVTVVPIRPNVQTNYYNEAKLNEYGLTPPQNWDELLAFAKTLHEKEGVGRVAIQAASGSALTITCLEFIRSAGGDPLVLNDAGSVEAFTFLQQLWPYLSPESKRADFNGVNELLATESIYYGSNWPFCATTVVKDGGKTEVKSYVGFEGPKGISKVTTTTVVGIAKGTEHKEEALKFVEYLMSEKVQNVLFTKIGWAPARNDALGEVEEWQKPYIEDVMTALDFAQSRPIVPYWSDVDKAINDAFTEIVINGESDVQGILDKYHNTIEEAKQAKGE</sequence>
<keyword evidence="1" id="KW-0732">Signal</keyword>
<name>A0A1I0JEZ3_9FIRM</name>
<dbReference type="InterPro" id="IPR050490">
    <property type="entry name" value="Bact_solute-bd_prot1"/>
</dbReference>
<dbReference type="PROSITE" id="PS51257">
    <property type="entry name" value="PROKAR_LIPOPROTEIN"/>
    <property type="match status" value="1"/>
</dbReference>
<gene>
    <name evidence="2" type="ORF">SAMN05216313_12870</name>
</gene>
<dbReference type="PANTHER" id="PTHR43649">
    <property type="entry name" value="ARABINOSE-BINDING PROTEIN-RELATED"/>
    <property type="match status" value="1"/>
</dbReference>
<dbReference type="Proteomes" id="UP000198508">
    <property type="component" value="Unassembled WGS sequence"/>
</dbReference>
<dbReference type="Pfam" id="PF13416">
    <property type="entry name" value="SBP_bac_8"/>
    <property type="match status" value="1"/>
</dbReference>
<feature type="signal peptide" evidence="1">
    <location>
        <begin position="1"/>
        <end position="23"/>
    </location>
</feature>